<dbReference type="AlphaFoldDB" id="A0A9D1HG58"/>
<gene>
    <name evidence="8" type="primary">yqeK</name>
    <name evidence="8" type="ORF">IAB63_06510</name>
</gene>
<evidence type="ECO:0000313" key="9">
    <source>
        <dbReference type="Proteomes" id="UP000824164"/>
    </source>
</evidence>
<dbReference type="GO" id="GO:0046872">
    <property type="term" value="F:metal ion binding"/>
    <property type="evidence" value="ECO:0007669"/>
    <property type="project" value="UniProtKB-KW"/>
</dbReference>
<evidence type="ECO:0000256" key="3">
    <source>
        <dbReference type="ARBA" id="ARBA00022741"/>
    </source>
</evidence>
<dbReference type="NCBIfam" id="TIGR00488">
    <property type="entry name" value="bis(5'-nucleosyl)-tetraphosphatase (symmetrical) YqeK"/>
    <property type="match status" value="1"/>
</dbReference>
<dbReference type="PROSITE" id="PS51831">
    <property type="entry name" value="HD"/>
    <property type="match status" value="1"/>
</dbReference>
<reference evidence="8" key="2">
    <citation type="journal article" date="2021" name="PeerJ">
        <title>Extensive microbial diversity within the chicken gut microbiome revealed by metagenomics and culture.</title>
        <authorList>
            <person name="Gilroy R."/>
            <person name="Ravi A."/>
            <person name="Getino M."/>
            <person name="Pursley I."/>
            <person name="Horton D.L."/>
            <person name="Alikhan N.F."/>
            <person name="Baker D."/>
            <person name="Gharbi K."/>
            <person name="Hall N."/>
            <person name="Watson M."/>
            <person name="Adriaenssens E.M."/>
            <person name="Foster-Nyarko E."/>
            <person name="Jarju S."/>
            <person name="Secka A."/>
            <person name="Antonio M."/>
            <person name="Oren A."/>
            <person name="Chaudhuri R.R."/>
            <person name="La Ragione R."/>
            <person name="Hildebrand F."/>
            <person name="Pallen M.J."/>
        </authorList>
    </citation>
    <scope>NUCLEOTIDE SEQUENCE</scope>
    <source>
        <strain evidence="8">CHK187-14744</strain>
    </source>
</reference>
<feature type="domain" description="HD" evidence="7">
    <location>
        <begin position="21"/>
        <end position="136"/>
    </location>
</feature>
<dbReference type="CDD" id="cd00077">
    <property type="entry name" value="HDc"/>
    <property type="match status" value="1"/>
</dbReference>
<comment type="catalytic activity">
    <reaction evidence="6">
        <text>P(1),P(4)-bis(5'-adenosyl) tetraphosphate + H2O = 2 ADP + 2 H(+)</text>
        <dbReference type="Rhea" id="RHEA:24252"/>
        <dbReference type="ChEBI" id="CHEBI:15377"/>
        <dbReference type="ChEBI" id="CHEBI:15378"/>
        <dbReference type="ChEBI" id="CHEBI:58141"/>
        <dbReference type="ChEBI" id="CHEBI:456216"/>
        <dbReference type="EC" id="3.6.1.41"/>
    </reaction>
</comment>
<dbReference type="InterPro" id="IPR051094">
    <property type="entry name" value="Diverse_Catalytic_Enzymes"/>
</dbReference>
<name>A0A9D1HG58_9FIRM</name>
<dbReference type="Pfam" id="PF01966">
    <property type="entry name" value="HD"/>
    <property type="match status" value="1"/>
</dbReference>
<dbReference type="PANTHER" id="PTHR35795:SF1">
    <property type="entry name" value="BIS(5'-NUCLEOSYL)-TETRAPHOSPHATASE, SYMMETRICAL"/>
    <property type="match status" value="1"/>
</dbReference>
<dbReference type="EMBL" id="DVLT01000042">
    <property type="protein sequence ID" value="HIU02890.1"/>
    <property type="molecule type" value="Genomic_DNA"/>
</dbReference>
<sequence length="196" mass="22484">MTEKDFMHIQKDIEKKQSASRFEHTLGVQYTSACLAMAHGVCVEDARLAGLLHDCAKQLDDKTLLKEAEKYHLDMTDVERRQPYLLHGKVGAVYAKEKYHVEDPDILNAITYHTTGRPGMSILEKIVFTADYIEPGRDKAPNLKELRQEAFRDIDKAVWLILKQTLSYLEGEGGDIDGMTRESCQYYEQCVRREKA</sequence>
<keyword evidence="5" id="KW-0408">Iron</keyword>
<accession>A0A9D1HG58</accession>
<dbReference type="GO" id="GO:0000166">
    <property type="term" value="F:nucleotide binding"/>
    <property type="evidence" value="ECO:0007669"/>
    <property type="project" value="UniProtKB-KW"/>
</dbReference>
<evidence type="ECO:0000256" key="4">
    <source>
        <dbReference type="ARBA" id="ARBA00022801"/>
    </source>
</evidence>
<dbReference type="PANTHER" id="PTHR35795">
    <property type="entry name" value="SLR1885 PROTEIN"/>
    <property type="match status" value="1"/>
</dbReference>
<evidence type="ECO:0000256" key="6">
    <source>
        <dbReference type="ARBA" id="ARBA00049417"/>
    </source>
</evidence>
<keyword evidence="3" id="KW-0547">Nucleotide-binding</keyword>
<dbReference type="GO" id="GO:0008803">
    <property type="term" value="F:bis(5'-nucleosyl)-tetraphosphatase (symmetrical) activity"/>
    <property type="evidence" value="ECO:0007669"/>
    <property type="project" value="UniProtKB-EC"/>
</dbReference>
<dbReference type="InterPro" id="IPR003607">
    <property type="entry name" value="HD/PDEase_dom"/>
</dbReference>
<reference evidence="8" key="1">
    <citation type="submission" date="2020-10" db="EMBL/GenBank/DDBJ databases">
        <authorList>
            <person name="Gilroy R."/>
        </authorList>
    </citation>
    <scope>NUCLEOTIDE SEQUENCE</scope>
    <source>
        <strain evidence="8">CHK187-14744</strain>
    </source>
</reference>
<protein>
    <recommendedName>
        <fullName evidence="1">bis(5'-nucleosyl)-tetraphosphatase (symmetrical)</fullName>
        <ecNumber evidence="1">3.6.1.41</ecNumber>
    </recommendedName>
</protein>
<dbReference type="SUPFAM" id="SSF109604">
    <property type="entry name" value="HD-domain/PDEase-like"/>
    <property type="match status" value="1"/>
</dbReference>
<dbReference type="Gene3D" id="1.10.3210.10">
    <property type="entry name" value="Hypothetical protein af1432"/>
    <property type="match status" value="1"/>
</dbReference>
<comment type="caution">
    <text evidence="8">The sequence shown here is derived from an EMBL/GenBank/DDBJ whole genome shotgun (WGS) entry which is preliminary data.</text>
</comment>
<evidence type="ECO:0000313" key="8">
    <source>
        <dbReference type="EMBL" id="HIU02890.1"/>
    </source>
</evidence>
<dbReference type="InterPro" id="IPR006674">
    <property type="entry name" value="HD_domain"/>
</dbReference>
<evidence type="ECO:0000259" key="7">
    <source>
        <dbReference type="PROSITE" id="PS51831"/>
    </source>
</evidence>
<keyword evidence="2" id="KW-0479">Metal-binding</keyword>
<evidence type="ECO:0000256" key="1">
    <source>
        <dbReference type="ARBA" id="ARBA00012506"/>
    </source>
</evidence>
<proteinExistence type="predicted"/>
<evidence type="ECO:0000256" key="2">
    <source>
        <dbReference type="ARBA" id="ARBA00022723"/>
    </source>
</evidence>
<keyword evidence="4 8" id="KW-0378">Hydrolase</keyword>
<dbReference type="InterPro" id="IPR005249">
    <property type="entry name" value="YqeK"/>
</dbReference>
<organism evidence="8 9">
    <name type="scientific">Candidatus Onthocola gallistercoris</name>
    <dbReference type="NCBI Taxonomy" id="2840876"/>
    <lineage>
        <taxon>Bacteria</taxon>
        <taxon>Bacillati</taxon>
        <taxon>Bacillota</taxon>
        <taxon>Bacilli</taxon>
        <taxon>Candidatus Onthocola</taxon>
    </lineage>
</organism>
<dbReference type="Proteomes" id="UP000824164">
    <property type="component" value="Unassembled WGS sequence"/>
</dbReference>
<dbReference type="SMART" id="SM00471">
    <property type="entry name" value="HDc"/>
    <property type="match status" value="1"/>
</dbReference>
<evidence type="ECO:0000256" key="5">
    <source>
        <dbReference type="ARBA" id="ARBA00023004"/>
    </source>
</evidence>
<dbReference type="EC" id="3.6.1.41" evidence="1"/>